<evidence type="ECO:0000256" key="1">
    <source>
        <dbReference type="SAM" id="MobiDB-lite"/>
    </source>
</evidence>
<comment type="caution">
    <text evidence="2">The sequence shown here is derived from an EMBL/GenBank/DDBJ whole genome shotgun (WGS) entry which is preliminary data.</text>
</comment>
<accession>A0A2N0B515</accession>
<gene>
    <name evidence="2" type="ORF">CH379_17470</name>
</gene>
<dbReference type="EMBL" id="NPEF01000237">
    <property type="protein sequence ID" value="PJZ91654.1"/>
    <property type="molecule type" value="Genomic_DNA"/>
</dbReference>
<dbReference type="AlphaFoldDB" id="A0A2N0B515"/>
<feature type="compositionally biased region" description="Basic and acidic residues" evidence="1">
    <location>
        <begin position="44"/>
        <end position="62"/>
    </location>
</feature>
<organism evidence="2">
    <name type="scientific">Leptospira ellisii</name>
    <dbReference type="NCBI Taxonomy" id="2023197"/>
    <lineage>
        <taxon>Bacteria</taxon>
        <taxon>Pseudomonadati</taxon>
        <taxon>Spirochaetota</taxon>
        <taxon>Spirochaetia</taxon>
        <taxon>Leptospirales</taxon>
        <taxon>Leptospiraceae</taxon>
        <taxon>Leptospira</taxon>
    </lineage>
</organism>
<name>A0A2N0B515_9LEPT</name>
<proteinExistence type="predicted"/>
<reference evidence="2" key="1">
    <citation type="submission" date="2017-07" db="EMBL/GenBank/DDBJ databases">
        <title>Leptospira spp. isolated from tropical soils.</title>
        <authorList>
            <person name="Thibeaux R."/>
            <person name="Iraola G."/>
            <person name="Ferres I."/>
            <person name="Bierque E."/>
            <person name="Girault D."/>
            <person name="Soupe-Gilbert M.-E."/>
            <person name="Picardeau M."/>
            <person name="Goarant C."/>
        </authorList>
    </citation>
    <scope>NUCLEOTIDE SEQUENCE [LARGE SCALE GENOMIC DNA]</scope>
    <source>
        <strain evidence="2">ATI7-C-A5</strain>
    </source>
</reference>
<feature type="region of interest" description="Disordered" evidence="1">
    <location>
        <begin position="38"/>
        <end position="73"/>
    </location>
</feature>
<sequence>MIFLRRFERTGSDFRGDPIPVSIPTVVRREWKGSKSSFLNKELGPSEKRSRFPRAKNPENHRGISGGNRNPEFFDLPQTDVVFSRDSFC</sequence>
<protein>
    <submittedName>
        <fullName evidence="2">Uncharacterized protein</fullName>
    </submittedName>
</protein>
<evidence type="ECO:0000313" key="2">
    <source>
        <dbReference type="EMBL" id="PJZ91654.1"/>
    </source>
</evidence>